<name>A0A0D3AH03_BRAOL</name>
<evidence type="ECO:0000313" key="2">
    <source>
        <dbReference type="EnsemblPlants" id="Bo26113s010.1"/>
    </source>
</evidence>
<evidence type="ECO:0000313" key="3">
    <source>
        <dbReference type="Proteomes" id="UP000032141"/>
    </source>
</evidence>
<dbReference type="Gramene" id="Bo26113s010.1">
    <property type="protein sequence ID" value="Bo26113s010.1"/>
    <property type="gene ID" value="Bo26113s010"/>
</dbReference>
<sequence>VQIRLLVAIKASASSAVSTATVQDVARSFNKLVVMATPASIRPLRHHGNLAPTWQLPHTTPTTGSLTVEPLTTSPPT</sequence>
<accession>A0A0D3AH03</accession>
<feature type="compositionally biased region" description="Polar residues" evidence="1">
    <location>
        <begin position="56"/>
        <end position="77"/>
    </location>
</feature>
<dbReference type="EnsemblPlants" id="Bo26113s010.1">
    <property type="protein sequence ID" value="Bo26113s010.1"/>
    <property type="gene ID" value="Bo26113s010"/>
</dbReference>
<organism evidence="2 3">
    <name type="scientific">Brassica oleracea var. oleracea</name>
    <dbReference type="NCBI Taxonomy" id="109376"/>
    <lineage>
        <taxon>Eukaryota</taxon>
        <taxon>Viridiplantae</taxon>
        <taxon>Streptophyta</taxon>
        <taxon>Embryophyta</taxon>
        <taxon>Tracheophyta</taxon>
        <taxon>Spermatophyta</taxon>
        <taxon>Magnoliopsida</taxon>
        <taxon>eudicotyledons</taxon>
        <taxon>Gunneridae</taxon>
        <taxon>Pentapetalae</taxon>
        <taxon>rosids</taxon>
        <taxon>malvids</taxon>
        <taxon>Brassicales</taxon>
        <taxon>Brassicaceae</taxon>
        <taxon>Brassiceae</taxon>
        <taxon>Brassica</taxon>
    </lineage>
</organism>
<dbReference type="HOGENOM" id="CLU_2645245_0_0_1"/>
<dbReference type="Proteomes" id="UP000032141">
    <property type="component" value="Unassembled WGS sequence"/>
</dbReference>
<evidence type="ECO:0000256" key="1">
    <source>
        <dbReference type="SAM" id="MobiDB-lite"/>
    </source>
</evidence>
<reference evidence="2" key="1">
    <citation type="journal article" date="2014" name="Genome Biol.">
        <title>Transcriptome and methylome profiling reveals relics of genome dominance in the mesopolyploid Brassica oleracea.</title>
        <authorList>
            <person name="Parkin I.A."/>
            <person name="Koh C."/>
            <person name="Tang H."/>
            <person name="Robinson S.J."/>
            <person name="Kagale S."/>
            <person name="Clarke W.E."/>
            <person name="Town C.D."/>
            <person name="Nixon J."/>
            <person name="Krishnakumar V."/>
            <person name="Bidwell S.L."/>
            <person name="Denoeud F."/>
            <person name="Belcram H."/>
            <person name="Links M.G."/>
            <person name="Just J."/>
            <person name="Clarke C."/>
            <person name="Bender T."/>
            <person name="Huebert T."/>
            <person name="Mason A.S."/>
            <person name="Pires J.C."/>
            <person name="Barker G."/>
            <person name="Moore J."/>
            <person name="Walley P.G."/>
            <person name="Manoli S."/>
            <person name="Batley J."/>
            <person name="Edwards D."/>
            <person name="Nelson M.N."/>
            <person name="Wang X."/>
            <person name="Paterson A.H."/>
            <person name="King G."/>
            <person name="Bancroft I."/>
            <person name="Chalhoub B."/>
            <person name="Sharpe A.G."/>
        </authorList>
    </citation>
    <scope>NUCLEOTIDE SEQUENCE [LARGE SCALE GENOMIC DNA]</scope>
    <source>
        <strain evidence="2">cv. TO1000</strain>
    </source>
</reference>
<dbReference type="AlphaFoldDB" id="A0A0D3AH03"/>
<keyword evidence="3" id="KW-1185">Reference proteome</keyword>
<reference evidence="2" key="2">
    <citation type="submission" date="2015-06" db="UniProtKB">
        <authorList>
            <consortium name="EnsemblPlants"/>
        </authorList>
    </citation>
    <scope>IDENTIFICATION</scope>
</reference>
<feature type="region of interest" description="Disordered" evidence="1">
    <location>
        <begin position="49"/>
        <end position="77"/>
    </location>
</feature>
<proteinExistence type="predicted"/>
<protein>
    <submittedName>
        <fullName evidence="2">Uncharacterized protein</fullName>
    </submittedName>
</protein>